<reference evidence="1 2" key="1">
    <citation type="submission" date="2019-07" db="EMBL/GenBank/DDBJ databases">
        <title>Complete genome sequence of Comamonas sp. NLF 7-7 isolated from livestock.</title>
        <authorList>
            <person name="Kim D.H."/>
            <person name="Kim J.G."/>
        </authorList>
    </citation>
    <scope>NUCLEOTIDE SEQUENCE [LARGE SCALE GENOMIC DNA]</scope>
    <source>
        <strain evidence="1 2">NLF 7-7</strain>
    </source>
</reference>
<proteinExistence type="predicted"/>
<sequence length="80" mass="8334">MNAATFTRSTDAETGTALQCEYLSGSGLRLSVSADAHGVRLSRWEPDCYVSQRLTPAQARALAGKLLACAAACAAMDGRA</sequence>
<protein>
    <submittedName>
        <fullName evidence="1">Uncharacterized protein</fullName>
    </submittedName>
</protein>
<keyword evidence="2" id="KW-1185">Reference proteome</keyword>
<dbReference type="RefSeq" id="WP_146913374.1">
    <property type="nucleotide sequence ID" value="NZ_CP042344.1"/>
</dbReference>
<dbReference type="EMBL" id="CP042344">
    <property type="protein sequence ID" value="QEA13782.1"/>
    <property type="molecule type" value="Genomic_DNA"/>
</dbReference>
<dbReference type="AlphaFoldDB" id="A0A5B8RYS7"/>
<evidence type="ECO:0000313" key="2">
    <source>
        <dbReference type="Proteomes" id="UP000321199"/>
    </source>
</evidence>
<organism evidence="1 2">
    <name type="scientific">Comamonas flocculans</name>
    <dbReference type="NCBI Taxonomy" id="2597701"/>
    <lineage>
        <taxon>Bacteria</taxon>
        <taxon>Pseudomonadati</taxon>
        <taxon>Pseudomonadota</taxon>
        <taxon>Betaproteobacteria</taxon>
        <taxon>Burkholderiales</taxon>
        <taxon>Comamonadaceae</taxon>
        <taxon>Comamonas</taxon>
    </lineage>
</organism>
<gene>
    <name evidence="1" type="ORF">FOZ74_12475</name>
</gene>
<dbReference type="KEGG" id="cof:FOZ74_12475"/>
<name>A0A5B8RYS7_9BURK</name>
<dbReference type="Proteomes" id="UP000321199">
    <property type="component" value="Chromosome"/>
</dbReference>
<evidence type="ECO:0000313" key="1">
    <source>
        <dbReference type="EMBL" id="QEA13782.1"/>
    </source>
</evidence>
<accession>A0A5B8RYS7</accession>
<dbReference type="OrthoDB" id="9958677at2"/>